<reference evidence="2" key="1">
    <citation type="submission" date="2021-01" db="EMBL/GenBank/DDBJ databases">
        <authorList>
            <person name="Kaushik A."/>
        </authorList>
    </citation>
    <scope>NUCLEOTIDE SEQUENCE</scope>
    <source>
        <strain evidence="2">AG3-1AP</strain>
    </source>
</reference>
<dbReference type="AlphaFoldDB" id="A0A8H2WU59"/>
<proteinExistence type="predicted"/>
<name>A0A8H2WU59_9AGAM</name>
<dbReference type="EMBL" id="CAJMWV010000646">
    <property type="protein sequence ID" value="CAE6408871.1"/>
    <property type="molecule type" value="Genomic_DNA"/>
</dbReference>
<sequence>MIKGLLAPAVITRTASAEEVVQLDLNQDFPPVSNSSVFPAAPCDDRDATVGGGRSCPFKLIAKVSERMHTFDNYRSNNQYKHARPGLPNRHSTGSRGFARNSGPATTPVTLNTRPSEE</sequence>
<protein>
    <submittedName>
        <fullName evidence="2">Uncharacterized protein</fullName>
    </submittedName>
</protein>
<gene>
    <name evidence="2" type="ORF">RDB_LOCUS20470</name>
</gene>
<comment type="caution">
    <text evidence="2">The sequence shown here is derived from an EMBL/GenBank/DDBJ whole genome shotgun (WGS) entry which is preliminary data.</text>
</comment>
<evidence type="ECO:0000313" key="2">
    <source>
        <dbReference type="EMBL" id="CAE6408871.1"/>
    </source>
</evidence>
<accession>A0A8H2WU59</accession>
<organism evidence="2 3">
    <name type="scientific">Rhizoctonia solani</name>
    <dbReference type="NCBI Taxonomy" id="456999"/>
    <lineage>
        <taxon>Eukaryota</taxon>
        <taxon>Fungi</taxon>
        <taxon>Dikarya</taxon>
        <taxon>Basidiomycota</taxon>
        <taxon>Agaricomycotina</taxon>
        <taxon>Agaricomycetes</taxon>
        <taxon>Cantharellales</taxon>
        <taxon>Ceratobasidiaceae</taxon>
        <taxon>Rhizoctonia</taxon>
    </lineage>
</organism>
<feature type="compositionally biased region" description="Polar residues" evidence="1">
    <location>
        <begin position="103"/>
        <end position="118"/>
    </location>
</feature>
<dbReference type="Proteomes" id="UP000663831">
    <property type="component" value="Unassembled WGS sequence"/>
</dbReference>
<evidence type="ECO:0000313" key="3">
    <source>
        <dbReference type="Proteomes" id="UP000663831"/>
    </source>
</evidence>
<evidence type="ECO:0000256" key="1">
    <source>
        <dbReference type="SAM" id="MobiDB-lite"/>
    </source>
</evidence>
<feature type="region of interest" description="Disordered" evidence="1">
    <location>
        <begin position="75"/>
        <end position="118"/>
    </location>
</feature>